<sequence>MSDGTHSGSSESSNNAASGKEGPHGLQNSHTFLVRTQSIIQAPCFSCRIESRVSIELLSHSAI</sequence>
<protein>
    <submittedName>
        <fullName evidence="2">Uncharacterized protein</fullName>
    </submittedName>
</protein>
<accession>A0A9D4MHC4</accession>
<proteinExistence type="predicted"/>
<reference evidence="2" key="2">
    <citation type="submission" date="2020-11" db="EMBL/GenBank/DDBJ databases">
        <authorList>
            <person name="McCartney M.A."/>
            <person name="Auch B."/>
            <person name="Kono T."/>
            <person name="Mallez S."/>
            <person name="Becker A."/>
            <person name="Gohl D.M."/>
            <person name="Silverstein K.A.T."/>
            <person name="Koren S."/>
            <person name="Bechman K.B."/>
            <person name="Herman A."/>
            <person name="Abrahante J.E."/>
            <person name="Garbe J."/>
        </authorList>
    </citation>
    <scope>NUCLEOTIDE SEQUENCE</scope>
    <source>
        <strain evidence="2">Duluth1</strain>
        <tissue evidence="2">Whole animal</tissue>
    </source>
</reference>
<comment type="caution">
    <text evidence="2">The sequence shown here is derived from an EMBL/GenBank/DDBJ whole genome shotgun (WGS) entry which is preliminary data.</text>
</comment>
<keyword evidence="3" id="KW-1185">Reference proteome</keyword>
<feature type="compositionally biased region" description="Low complexity" evidence="1">
    <location>
        <begin position="7"/>
        <end position="20"/>
    </location>
</feature>
<organism evidence="2 3">
    <name type="scientific">Dreissena polymorpha</name>
    <name type="common">Zebra mussel</name>
    <name type="synonym">Mytilus polymorpha</name>
    <dbReference type="NCBI Taxonomy" id="45954"/>
    <lineage>
        <taxon>Eukaryota</taxon>
        <taxon>Metazoa</taxon>
        <taxon>Spiralia</taxon>
        <taxon>Lophotrochozoa</taxon>
        <taxon>Mollusca</taxon>
        <taxon>Bivalvia</taxon>
        <taxon>Autobranchia</taxon>
        <taxon>Heteroconchia</taxon>
        <taxon>Euheterodonta</taxon>
        <taxon>Imparidentia</taxon>
        <taxon>Neoheterodontei</taxon>
        <taxon>Myida</taxon>
        <taxon>Dreissenoidea</taxon>
        <taxon>Dreissenidae</taxon>
        <taxon>Dreissena</taxon>
    </lineage>
</organism>
<dbReference type="EMBL" id="JAIWYP010000001">
    <property type="protein sequence ID" value="KAH3876246.1"/>
    <property type="molecule type" value="Genomic_DNA"/>
</dbReference>
<dbReference type="Proteomes" id="UP000828390">
    <property type="component" value="Unassembled WGS sequence"/>
</dbReference>
<evidence type="ECO:0000313" key="2">
    <source>
        <dbReference type="EMBL" id="KAH3876246.1"/>
    </source>
</evidence>
<reference evidence="2" key="1">
    <citation type="journal article" date="2019" name="bioRxiv">
        <title>The Genome of the Zebra Mussel, Dreissena polymorpha: A Resource for Invasive Species Research.</title>
        <authorList>
            <person name="McCartney M.A."/>
            <person name="Auch B."/>
            <person name="Kono T."/>
            <person name="Mallez S."/>
            <person name="Zhang Y."/>
            <person name="Obille A."/>
            <person name="Becker A."/>
            <person name="Abrahante J.E."/>
            <person name="Garbe J."/>
            <person name="Badalamenti J.P."/>
            <person name="Herman A."/>
            <person name="Mangelson H."/>
            <person name="Liachko I."/>
            <person name="Sullivan S."/>
            <person name="Sone E.D."/>
            <person name="Koren S."/>
            <person name="Silverstein K.A.T."/>
            <person name="Beckman K.B."/>
            <person name="Gohl D.M."/>
        </authorList>
    </citation>
    <scope>NUCLEOTIDE SEQUENCE</scope>
    <source>
        <strain evidence="2">Duluth1</strain>
        <tissue evidence="2">Whole animal</tissue>
    </source>
</reference>
<gene>
    <name evidence="2" type="ORF">DPMN_000083</name>
</gene>
<evidence type="ECO:0000256" key="1">
    <source>
        <dbReference type="SAM" id="MobiDB-lite"/>
    </source>
</evidence>
<name>A0A9D4MHC4_DREPO</name>
<dbReference type="AlphaFoldDB" id="A0A9D4MHC4"/>
<feature type="region of interest" description="Disordered" evidence="1">
    <location>
        <begin position="1"/>
        <end position="29"/>
    </location>
</feature>
<evidence type="ECO:0000313" key="3">
    <source>
        <dbReference type="Proteomes" id="UP000828390"/>
    </source>
</evidence>